<dbReference type="RefSeq" id="WP_262400806.1">
    <property type="nucleotide sequence ID" value="NZ_JACRTB010000029.1"/>
</dbReference>
<protein>
    <recommendedName>
        <fullName evidence="5">Cytochrome c domain-containing protein</fullName>
    </recommendedName>
</protein>
<feature type="compositionally biased region" description="Polar residues" evidence="1">
    <location>
        <begin position="99"/>
        <end position="112"/>
    </location>
</feature>
<evidence type="ECO:0000256" key="1">
    <source>
        <dbReference type="SAM" id="MobiDB-lite"/>
    </source>
</evidence>
<accession>A0ABR7NLX0</accession>
<dbReference type="EMBL" id="JACRTB010000029">
    <property type="protein sequence ID" value="MBC8577400.1"/>
    <property type="molecule type" value="Genomic_DNA"/>
</dbReference>
<keyword evidence="2" id="KW-0732">Signal</keyword>
<sequence length="112" mass="11534">MKRIMILLAAVALTAALAVTAAAEYVACLPGEEHVMSDWKKIAENEDGSVVYERVCSKCDYHQKGFGGSDPSGGVGTTRSVPEHLAVTTSLEAGPGSDTPLTAANPSTGARA</sequence>
<gene>
    <name evidence="3" type="ORF">H8717_13415</name>
</gene>
<feature type="chain" id="PRO_5046620043" description="Cytochrome c domain-containing protein" evidence="2">
    <location>
        <begin position="22"/>
        <end position="112"/>
    </location>
</feature>
<evidence type="ECO:0008006" key="5">
    <source>
        <dbReference type="Google" id="ProtNLM"/>
    </source>
</evidence>
<comment type="caution">
    <text evidence="3">The sequence shown here is derived from an EMBL/GenBank/DDBJ whole genome shotgun (WGS) entry which is preliminary data.</text>
</comment>
<dbReference type="Proteomes" id="UP000658131">
    <property type="component" value="Unassembled WGS sequence"/>
</dbReference>
<proteinExistence type="predicted"/>
<feature type="signal peptide" evidence="2">
    <location>
        <begin position="1"/>
        <end position="21"/>
    </location>
</feature>
<name>A0ABR7NLX0_9FIRM</name>
<keyword evidence="4" id="KW-1185">Reference proteome</keyword>
<evidence type="ECO:0000313" key="4">
    <source>
        <dbReference type="Proteomes" id="UP000658131"/>
    </source>
</evidence>
<reference evidence="3 4" key="1">
    <citation type="submission" date="2020-08" db="EMBL/GenBank/DDBJ databases">
        <title>Genome public.</title>
        <authorList>
            <person name="Liu C."/>
            <person name="Sun Q."/>
        </authorList>
    </citation>
    <scope>NUCLEOTIDE SEQUENCE [LARGE SCALE GENOMIC DNA]</scope>
    <source>
        <strain evidence="3 4">BX1</strain>
    </source>
</reference>
<evidence type="ECO:0000313" key="3">
    <source>
        <dbReference type="EMBL" id="MBC8577400.1"/>
    </source>
</evidence>
<feature type="region of interest" description="Disordered" evidence="1">
    <location>
        <begin position="64"/>
        <end position="112"/>
    </location>
</feature>
<evidence type="ECO:0000256" key="2">
    <source>
        <dbReference type="SAM" id="SignalP"/>
    </source>
</evidence>
<organism evidence="3 4">
    <name type="scientific">Yanshouia hominis</name>
    <dbReference type="NCBI Taxonomy" id="2763673"/>
    <lineage>
        <taxon>Bacteria</taxon>
        <taxon>Bacillati</taxon>
        <taxon>Bacillota</taxon>
        <taxon>Clostridia</taxon>
        <taxon>Eubacteriales</taxon>
        <taxon>Oscillospiraceae</taxon>
        <taxon>Yanshouia</taxon>
    </lineage>
</organism>
<feature type="compositionally biased region" description="Gly residues" evidence="1">
    <location>
        <begin position="65"/>
        <end position="76"/>
    </location>
</feature>